<evidence type="ECO:0000313" key="1">
    <source>
        <dbReference type="EMBL" id="TDW99442.1"/>
    </source>
</evidence>
<comment type="caution">
    <text evidence="1">The sequence shown here is derived from an EMBL/GenBank/DDBJ whole genome shotgun (WGS) entry which is preliminary data.</text>
</comment>
<proteinExistence type="predicted"/>
<dbReference type="AlphaFoldDB" id="A0A4V3GLG5"/>
<dbReference type="GO" id="GO:0006744">
    <property type="term" value="P:ubiquinone biosynthetic process"/>
    <property type="evidence" value="ECO:0007669"/>
    <property type="project" value="InterPro"/>
</dbReference>
<dbReference type="Proteomes" id="UP000294498">
    <property type="component" value="Unassembled WGS sequence"/>
</dbReference>
<keyword evidence="1" id="KW-0830">Ubiquinone</keyword>
<gene>
    <name evidence="1" type="ORF">EDB95_0452</name>
</gene>
<dbReference type="InterPro" id="IPR007715">
    <property type="entry name" value="Coq4"/>
</dbReference>
<protein>
    <submittedName>
        <fullName evidence="1">Ubiquinone biosynthesis protein COQ4</fullName>
    </submittedName>
</protein>
<accession>A0A4V3GLG5</accession>
<keyword evidence="2" id="KW-1185">Reference proteome</keyword>
<name>A0A4V3GLG5_9BACT</name>
<reference evidence="1 2" key="1">
    <citation type="submission" date="2019-03" db="EMBL/GenBank/DDBJ databases">
        <title>Genomic Encyclopedia of Type Strains, Phase IV (KMG-IV): sequencing the most valuable type-strain genomes for metagenomic binning, comparative biology and taxonomic classification.</title>
        <authorList>
            <person name="Goeker M."/>
        </authorList>
    </citation>
    <scope>NUCLEOTIDE SEQUENCE [LARGE SCALE GENOMIC DNA]</scope>
    <source>
        <strain evidence="1 2">DSM 100059</strain>
    </source>
</reference>
<sequence>MKKFIRWARTRFSRARTWLLVFLTHECALPVLKVFRRPAPFPYTLEALEALPKDTLGHALVQFIREKDLSLLVHYARHDLKHILLDYDTTDKGEVCLQSFMLGNGRVSFPVVATVVYGVCTMPEYWKAMRDAWRRGRRCRPIHGWDWFSLLEERVEVLQKKIYYTL</sequence>
<evidence type="ECO:0000313" key="2">
    <source>
        <dbReference type="Proteomes" id="UP000294498"/>
    </source>
</evidence>
<dbReference type="Pfam" id="PF05019">
    <property type="entry name" value="Coq4"/>
    <property type="match status" value="1"/>
</dbReference>
<dbReference type="EMBL" id="SODV01000001">
    <property type="protein sequence ID" value="TDW99442.1"/>
    <property type="molecule type" value="Genomic_DNA"/>
</dbReference>
<organism evidence="1 2">
    <name type="scientific">Dinghuibacter silviterrae</name>
    <dbReference type="NCBI Taxonomy" id="1539049"/>
    <lineage>
        <taxon>Bacteria</taxon>
        <taxon>Pseudomonadati</taxon>
        <taxon>Bacteroidota</taxon>
        <taxon>Chitinophagia</taxon>
        <taxon>Chitinophagales</taxon>
        <taxon>Chitinophagaceae</taxon>
        <taxon>Dinghuibacter</taxon>
    </lineage>
</organism>
<dbReference type="OrthoDB" id="876994at2"/>
<dbReference type="RefSeq" id="WP_133990144.1">
    <property type="nucleotide sequence ID" value="NZ_SODV01000001.1"/>
</dbReference>